<evidence type="ECO:0000313" key="9">
    <source>
        <dbReference type="EMBL" id="KAK2815736.1"/>
    </source>
</evidence>
<feature type="compositionally biased region" description="Basic residues" evidence="7">
    <location>
        <begin position="813"/>
        <end position="830"/>
    </location>
</feature>
<feature type="transmembrane region" description="Helical" evidence="6">
    <location>
        <begin position="758"/>
        <end position="776"/>
    </location>
</feature>
<sequence length="1018" mass="115732">MVQPAVIATDALPPLPAIIIIYIGTVFHHYNQQNNFAQCYWNWTLQTRATQTSSLETLEIDRRKTHHTNPYAMENPAWHDDRAGQRHPPGGHSGTDDATGRVPGGWQDQSWRGTESIPMDPMSAGAEGPSRQHDLIHSTFQNHPDSHERSSSTQLPSLISGNTTLRWRGVAMRRISLFPNADPSCVELTEEAIRNEMENEEQDLVKELVALSTRERIRAIQDLPMSFGEKKHIRSQVLAFKSSTKSQQFTCFADCSENMSLTFRRCGYSVKSARQTLQLWQGIMKEISGKFGTSVLSYFLFLKWLLMFNIFSFLINFGFITIPLLVYDVSPNVPPNMSFRGLEILTGVGYFNYTVMYYGGYSNETIVGQVEYNMQLAYFFTIAVYMVLCGIVLIFSMAISFKENYVLADAASESAWQLLCSWDFSITSERAVRLRKNNLRVQLKESLSEKTQRTRLTLSVKLKHFGVYLGSWLLSTSLALGCGASIYYLCLYEQQKTTDTENWTLLQEAETLLVPFVVSLMNLVVPLFYSLFNKFEHYSSHRRQIYALVVRNVFLKMSILGVLCYYWMNVVAKKFSCWESMVGQALYRLVIFDFFFLMLGSFFGEFLSNVIGTRLLPRIGVPEFDVARNVLELIYAQTLAWIGIYFSPLLPAIQIIKFFILFYLKKVSLTQNCQPPRRTGRAAQMQTIFIALLFFPFFVGALSMVAYISWSLTPSERCGPFRGLSNSFSVVIVWIHHLEGIPGSQWVIWIYRHVIRSEIFYFIITLIILIIIYIFWQVTRGRKELIALLRQQIVNEGKDKTFLLDKLQNLQKSKPKKPSKQMNQKKHTKHSSGSQSNSSAVAQVLLARQQFEGDEERRDVGGVPVPADISTSSALIQALMARQRAEDLDENVYQKPDNNTSSSSTFAQAMHDRERAKSHGRDDHYTPSGFSENPTNGSSALLQAMQARQRAEQDRGDYAHDLPSSVSGVMQAKQRAEEEDGIQWTAAPSLNPAPPGSSALIQAMLARQQAQNEFDDGY</sequence>
<comment type="similarity">
    <text evidence="2 6">Belongs to the TMC family.</text>
</comment>
<keyword evidence="3 6" id="KW-0812">Transmembrane</keyword>
<feature type="transmembrane region" description="Helical" evidence="6">
    <location>
        <begin position="544"/>
        <end position="568"/>
    </location>
</feature>
<name>A0AA88IKW8_CHASR</name>
<feature type="compositionally biased region" description="Basic and acidic residues" evidence="7">
    <location>
        <begin position="949"/>
        <end position="960"/>
    </location>
</feature>
<evidence type="ECO:0000259" key="8">
    <source>
        <dbReference type="Pfam" id="PF07810"/>
    </source>
</evidence>
<evidence type="ECO:0000256" key="4">
    <source>
        <dbReference type="ARBA" id="ARBA00022989"/>
    </source>
</evidence>
<evidence type="ECO:0000256" key="3">
    <source>
        <dbReference type="ARBA" id="ARBA00022692"/>
    </source>
</evidence>
<dbReference type="EMBL" id="JAUPFM010000022">
    <property type="protein sequence ID" value="KAK2815736.1"/>
    <property type="molecule type" value="Genomic_DNA"/>
</dbReference>
<feature type="region of interest" description="Disordered" evidence="7">
    <location>
        <begin position="67"/>
        <end position="131"/>
    </location>
</feature>
<accession>A0AA88IKW8</accession>
<dbReference type="Proteomes" id="UP001187415">
    <property type="component" value="Unassembled WGS sequence"/>
</dbReference>
<evidence type="ECO:0000256" key="7">
    <source>
        <dbReference type="SAM" id="MobiDB-lite"/>
    </source>
</evidence>
<organism evidence="9 10">
    <name type="scientific">Channa striata</name>
    <name type="common">Snakehead murrel</name>
    <name type="synonym">Ophicephalus striatus</name>
    <dbReference type="NCBI Taxonomy" id="64152"/>
    <lineage>
        <taxon>Eukaryota</taxon>
        <taxon>Metazoa</taxon>
        <taxon>Chordata</taxon>
        <taxon>Craniata</taxon>
        <taxon>Vertebrata</taxon>
        <taxon>Euteleostomi</taxon>
        <taxon>Actinopterygii</taxon>
        <taxon>Neopterygii</taxon>
        <taxon>Teleostei</taxon>
        <taxon>Neoteleostei</taxon>
        <taxon>Acanthomorphata</taxon>
        <taxon>Anabantaria</taxon>
        <taxon>Anabantiformes</taxon>
        <taxon>Channoidei</taxon>
        <taxon>Channidae</taxon>
        <taxon>Channa</taxon>
    </lineage>
</organism>
<feature type="compositionally biased region" description="Polar residues" evidence="7">
    <location>
        <begin position="928"/>
        <end position="939"/>
    </location>
</feature>
<feature type="transmembrane region" description="Helical" evidence="6">
    <location>
        <begin position="512"/>
        <end position="532"/>
    </location>
</feature>
<feature type="compositionally biased region" description="Polar residues" evidence="7">
    <location>
        <begin position="896"/>
        <end position="907"/>
    </location>
</feature>
<dbReference type="PANTHER" id="PTHR23302">
    <property type="entry name" value="TRANSMEMBRANE CHANNEL-RELATED"/>
    <property type="match status" value="1"/>
</dbReference>
<dbReference type="GO" id="GO:0008381">
    <property type="term" value="F:mechanosensitive monoatomic ion channel activity"/>
    <property type="evidence" value="ECO:0007669"/>
    <property type="project" value="TreeGrafter"/>
</dbReference>
<feature type="transmembrane region" description="Helical" evidence="6">
    <location>
        <begin position="728"/>
        <end position="751"/>
    </location>
</feature>
<feature type="region of interest" description="Disordered" evidence="7">
    <location>
        <begin position="812"/>
        <end position="838"/>
    </location>
</feature>
<evidence type="ECO:0000313" key="10">
    <source>
        <dbReference type="Proteomes" id="UP001187415"/>
    </source>
</evidence>
<feature type="transmembrane region" description="Helical" evidence="6">
    <location>
        <begin position="589"/>
        <end position="607"/>
    </location>
</feature>
<protein>
    <recommendedName>
        <fullName evidence="6">Transmembrane channel-like protein</fullName>
    </recommendedName>
</protein>
<comment type="subcellular location">
    <subcellularLocation>
        <location evidence="1 6">Membrane</location>
        <topology evidence="1 6">Multi-pass membrane protein</topology>
    </subcellularLocation>
</comment>
<feature type="compositionally biased region" description="Basic and acidic residues" evidence="7">
    <location>
        <begin position="910"/>
        <end position="925"/>
    </location>
</feature>
<keyword evidence="10" id="KW-1185">Reference proteome</keyword>
<dbReference type="GO" id="GO:0005886">
    <property type="term" value="C:plasma membrane"/>
    <property type="evidence" value="ECO:0007669"/>
    <property type="project" value="InterPro"/>
</dbReference>
<feature type="transmembrane region" description="Helical" evidence="6">
    <location>
        <begin position="465"/>
        <end position="491"/>
    </location>
</feature>
<dbReference type="Pfam" id="PF07810">
    <property type="entry name" value="TMC"/>
    <property type="match status" value="1"/>
</dbReference>
<feature type="transmembrane region" description="Helical" evidence="6">
    <location>
        <begin position="376"/>
        <end position="399"/>
    </location>
</feature>
<dbReference type="PANTHER" id="PTHR23302:SF5">
    <property type="entry name" value="TRANSMEMBRANE CHANNEL-LIKE PROTEIN 5"/>
    <property type="match status" value="1"/>
</dbReference>
<evidence type="ECO:0000256" key="5">
    <source>
        <dbReference type="ARBA" id="ARBA00023136"/>
    </source>
</evidence>
<feature type="region of interest" description="Disordered" evidence="7">
    <location>
        <begin position="889"/>
        <end position="981"/>
    </location>
</feature>
<proteinExistence type="inferred from homology"/>
<gene>
    <name evidence="9" type="ORF">Q5P01_026203</name>
</gene>
<evidence type="ECO:0000256" key="6">
    <source>
        <dbReference type="RuleBase" id="RU310713"/>
    </source>
</evidence>
<dbReference type="InterPro" id="IPR038900">
    <property type="entry name" value="TMC"/>
</dbReference>
<keyword evidence="5 6" id="KW-0472">Membrane</keyword>
<feature type="transmembrane region" description="Helical" evidence="6">
    <location>
        <begin position="639"/>
        <end position="664"/>
    </location>
</feature>
<evidence type="ECO:0000256" key="2">
    <source>
        <dbReference type="ARBA" id="ARBA00006510"/>
    </source>
</evidence>
<reference evidence="9" key="1">
    <citation type="submission" date="2023-07" db="EMBL/GenBank/DDBJ databases">
        <title>Chromosome-level Genome Assembly of Striped Snakehead (Channa striata).</title>
        <authorList>
            <person name="Liu H."/>
        </authorList>
    </citation>
    <scope>NUCLEOTIDE SEQUENCE</scope>
    <source>
        <strain evidence="9">Gz</strain>
        <tissue evidence="9">Muscle</tissue>
    </source>
</reference>
<dbReference type="InterPro" id="IPR012496">
    <property type="entry name" value="TMC_dom"/>
</dbReference>
<feature type="domain" description="TMC" evidence="8">
    <location>
        <begin position="577"/>
        <end position="683"/>
    </location>
</feature>
<dbReference type="AlphaFoldDB" id="A0AA88IKW8"/>
<keyword evidence="4 6" id="KW-1133">Transmembrane helix</keyword>
<feature type="transmembrane region" description="Helical" evidence="6">
    <location>
        <begin position="337"/>
        <end position="355"/>
    </location>
</feature>
<comment type="caution">
    <text evidence="9">The sequence shown here is derived from an EMBL/GenBank/DDBJ whole genome shotgun (WGS) entry which is preliminary data.</text>
</comment>
<feature type="transmembrane region" description="Helical" evidence="6">
    <location>
        <begin position="685"/>
        <end position="708"/>
    </location>
</feature>
<evidence type="ECO:0000256" key="1">
    <source>
        <dbReference type="ARBA" id="ARBA00004141"/>
    </source>
</evidence>
<feature type="transmembrane region" description="Helical" evidence="6">
    <location>
        <begin position="304"/>
        <end position="325"/>
    </location>
</feature>